<accession>A0Q0Z8</accession>
<dbReference type="HOGENOM" id="CLU_2435663_0_0_9"/>
<organism evidence="1 2">
    <name type="scientific">Clostridium novyi (strain NT)</name>
    <dbReference type="NCBI Taxonomy" id="386415"/>
    <lineage>
        <taxon>Bacteria</taxon>
        <taxon>Bacillati</taxon>
        <taxon>Bacillota</taxon>
        <taxon>Clostridia</taxon>
        <taxon>Eubacteriales</taxon>
        <taxon>Clostridiaceae</taxon>
        <taxon>Clostridium</taxon>
    </lineage>
</organism>
<dbReference type="EMBL" id="CP000382">
    <property type="protein sequence ID" value="ABK61374.1"/>
    <property type="molecule type" value="Genomic_DNA"/>
</dbReference>
<sequence length="90" mass="10235">MFMPSKLIIMLIKIKNGKIEGKTDVIKSLPPYKADFKDLSGDKTIFTMNNVQIKVIIKFTFNLKFLDLNSINIKIAITMNINSNEISITI</sequence>
<name>A0Q0Z8_CLONN</name>
<keyword evidence="2" id="KW-1185">Reference proteome</keyword>
<evidence type="ECO:0000313" key="1">
    <source>
        <dbReference type="EMBL" id="ABK61374.1"/>
    </source>
</evidence>
<dbReference type="KEGG" id="cno:NT01CX_2227"/>
<gene>
    <name evidence="1" type="ordered locus">NT01CX_2227</name>
</gene>
<dbReference type="AlphaFoldDB" id="A0Q0Z8"/>
<protein>
    <submittedName>
        <fullName evidence="1">Uncharacterized protein</fullName>
    </submittedName>
</protein>
<evidence type="ECO:0000313" key="2">
    <source>
        <dbReference type="Proteomes" id="UP000008220"/>
    </source>
</evidence>
<reference evidence="1 2" key="1">
    <citation type="journal article" date="2006" name="Nat. Biotechnol.">
        <title>The genome and transcriptomes of the anti-tumor agent Clostridium novyi-NT.</title>
        <authorList>
            <person name="Bettegowda C."/>
            <person name="Huang X."/>
            <person name="Lin J."/>
            <person name="Cheong I."/>
            <person name="Kohli M."/>
            <person name="Szabo S.A."/>
            <person name="Zhang X."/>
            <person name="Diaz L.A. Jr."/>
            <person name="Velculescu V.E."/>
            <person name="Parmigiani G."/>
            <person name="Kinzler K.W."/>
            <person name="Vogelstein B."/>
            <person name="Zhou S."/>
        </authorList>
    </citation>
    <scope>NUCLEOTIDE SEQUENCE [LARGE SCALE GENOMIC DNA]</scope>
    <source>
        <strain evidence="1 2">NT</strain>
    </source>
</reference>
<proteinExistence type="predicted"/>
<dbReference type="Proteomes" id="UP000008220">
    <property type="component" value="Chromosome"/>
</dbReference>